<keyword evidence="4" id="KW-1185">Reference proteome</keyword>
<sequence length="225" mass="24744">MLDKGNSNTGSAMVTRKGSTKRSTFEGKPFTKSSHGEYCTYCKRSGHTKDTCYKRYGKEKVPERIGGNKGSTQMWVNQTISNKENVVGHPSTSQLDWDIQAFSKEEMDHLRAFLNSTSKPLGSCGLTMNGKSSFNVSGSVSQNIWILDFGATDHMTPFPSYFTSYLKVSKKQLITIANGDHVPIAGSGNVQLHSSLFLHNELTTGRMIGVAKEQGGLLLLTTYKD</sequence>
<dbReference type="AlphaFoldDB" id="A0A371HQ90"/>
<protein>
    <recommendedName>
        <fullName evidence="2">Retrovirus-related Pol polyprotein from transposon TNT 1-94-like beta-barrel domain-containing protein</fullName>
    </recommendedName>
</protein>
<evidence type="ECO:0000313" key="4">
    <source>
        <dbReference type="Proteomes" id="UP000257109"/>
    </source>
</evidence>
<accession>A0A371HQ90</accession>
<feature type="non-terminal residue" evidence="3">
    <location>
        <position position="1"/>
    </location>
</feature>
<feature type="domain" description="Retrovirus-related Pol polyprotein from transposon TNT 1-94-like beta-barrel" evidence="2">
    <location>
        <begin position="145"/>
        <end position="194"/>
    </location>
</feature>
<gene>
    <name evidence="3" type="ORF">CR513_11294</name>
</gene>
<proteinExistence type="predicted"/>
<feature type="compositionally biased region" description="Polar residues" evidence="1">
    <location>
        <begin position="1"/>
        <end position="12"/>
    </location>
</feature>
<name>A0A371HQ90_MUCPR</name>
<dbReference type="Pfam" id="PF22936">
    <property type="entry name" value="Pol_BBD"/>
    <property type="match status" value="1"/>
</dbReference>
<reference evidence="3" key="1">
    <citation type="submission" date="2018-05" db="EMBL/GenBank/DDBJ databases">
        <title>Draft genome of Mucuna pruriens seed.</title>
        <authorList>
            <person name="Nnadi N.E."/>
            <person name="Vos R."/>
            <person name="Hasami M.H."/>
            <person name="Devisetty U.K."/>
            <person name="Aguiy J.C."/>
        </authorList>
    </citation>
    <scope>NUCLEOTIDE SEQUENCE [LARGE SCALE GENOMIC DNA]</scope>
    <source>
        <strain evidence="3">JCA_2017</strain>
    </source>
</reference>
<feature type="region of interest" description="Disordered" evidence="1">
    <location>
        <begin position="1"/>
        <end position="28"/>
    </location>
</feature>
<feature type="non-terminal residue" evidence="3">
    <location>
        <position position="225"/>
    </location>
</feature>
<dbReference type="EMBL" id="QJKJ01001980">
    <property type="protein sequence ID" value="RDY04922.1"/>
    <property type="molecule type" value="Genomic_DNA"/>
</dbReference>
<comment type="caution">
    <text evidence="3">The sequence shown here is derived from an EMBL/GenBank/DDBJ whole genome shotgun (WGS) entry which is preliminary data.</text>
</comment>
<dbReference type="OrthoDB" id="1436954at2759"/>
<organism evidence="3 4">
    <name type="scientific">Mucuna pruriens</name>
    <name type="common">Velvet bean</name>
    <name type="synonym">Dolichos pruriens</name>
    <dbReference type="NCBI Taxonomy" id="157652"/>
    <lineage>
        <taxon>Eukaryota</taxon>
        <taxon>Viridiplantae</taxon>
        <taxon>Streptophyta</taxon>
        <taxon>Embryophyta</taxon>
        <taxon>Tracheophyta</taxon>
        <taxon>Spermatophyta</taxon>
        <taxon>Magnoliopsida</taxon>
        <taxon>eudicotyledons</taxon>
        <taxon>Gunneridae</taxon>
        <taxon>Pentapetalae</taxon>
        <taxon>rosids</taxon>
        <taxon>fabids</taxon>
        <taxon>Fabales</taxon>
        <taxon>Fabaceae</taxon>
        <taxon>Papilionoideae</taxon>
        <taxon>50 kb inversion clade</taxon>
        <taxon>NPAAA clade</taxon>
        <taxon>indigoferoid/millettioid clade</taxon>
        <taxon>Phaseoleae</taxon>
        <taxon>Mucuna</taxon>
    </lineage>
</organism>
<dbReference type="Proteomes" id="UP000257109">
    <property type="component" value="Unassembled WGS sequence"/>
</dbReference>
<evidence type="ECO:0000313" key="3">
    <source>
        <dbReference type="EMBL" id="RDY04922.1"/>
    </source>
</evidence>
<evidence type="ECO:0000256" key="1">
    <source>
        <dbReference type="SAM" id="MobiDB-lite"/>
    </source>
</evidence>
<dbReference type="InterPro" id="IPR054722">
    <property type="entry name" value="PolX-like_BBD"/>
</dbReference>
<evidence type="ECO:0000259" key="2">
    <source>
        <dbReference type="Pfam" id="PF22936"/>
    </source>
</evidence>